<sequence>MNEVFRQEKKFLISIEEFYKFKALFSKVMYEDAHSKEHEYYPVRSLYFDSIDDRDYQEKLDGVEVRRKIRLRNYGADSEFALLEMKQKQGEFQKKRSLKLSKEDALELIKGNYSILLKYKETFAKECYAVMTMHCYRPATVVTYHRKAFIAKENKIRVTFDYNIVTNESDFNIFSKTLNEYSVFDPYMVILEVKYNGFLLAYIKDIINQCEKSQISMSKYCLGRTISKHYVY</sequence>
<dbReference type="EMBL" id="JAHLFQ010000052">
    <property type="protein sequence ID" value="MBU3803655.1"/>
    <property type="molecule type" value="Genomic_DNA"/>
</dbReference>
<reference evidence="2" key="1">
    <citation type="journal article" date="2021" name="PeerJ">
        <title>Extensive microbial diversity within the chicken gut microbiome revealed by metagenomics and culture.</title>
        <authorList>
            <person name="Gilroy R."/>
            <person name="Ravi A."/>
            <person name="Getino M."/>
            <person name="Pursley I."/>
            <person name="Horton D.L."/>
            <person name="Alikhan N.F."/>
            <person name="Baker D."/>
            <person name="Gharbi K."/>
            <person name="Hall N."/>
            <person name="Watson M."/>
            <person name="Adriaenssens E.M."/>
            <person name="Foster-Nyarko E."/>
            <person name="Jarju S."/>
            <person name="Secka A."/>
            <person name="Antonio M."/>
            <person name="Oren A."/>
            <person name="Chaudhuri R.R."/>
            <person name="La Ragione R."/>
            <person name="Hildebrand F."/>
            <person name="Pallen M.J."/>
        </authorList>
    </citation>
    <scope>NUCLEOTIDE SEQUENCE</scope>
    <source>
        <strain evidence="2">B5-657</strain>
    </source>
</reference>
<feature type="domain" description="VTC" evidence="1">
    <location>
        <begin position="5"/>
        <end position="225"/>
    </location>
</feature>
<dbReference type="AlphaFoldDB" id="A0A9E2KB63"/>
<dbReference type="Gene3D" id="3.20.100.30">
    <property type="entry name" value="VTC, catalytic tunnel domain"/>
    <property type="match status" value="1"/>
</dbReference>
<comment type="caution">
    <text evidence="2">The sequence shown here is derived from an EMBL/GenBank/DDBJ whole genome shotgun (WGS) entry which is preliminary data.</text>
</comment>
<dbReference type="InterPro" id="IPR042267">
    <property type="entry name" value="VTC_sf"/>
</dbReference>
<dbReference type="InterPro" id="IPR018966">
    <property type="entry name" value="VTC_domain"/>
</dbReference>
<accession>A0A9E2KB63</accession>
<dbReference type="Pfam" id="PF09359">
    <property type="entry name" value="VTC"/>
    <property type="match status" value="1"/>
</dbReference>
<dbReference type="GO" id="GO:0006799">
    <property type="term" value="P:polyphosphate biosynthetic process"/>
    <property type="evidence" value="ECO:0007669"/>
    <property type="project" value="UniProtKB-ARBA"/>
</dbReference>
<evidence type="ECO:0000313" key="3">
    <source>
        <dbReference type="Proteomes" id="UP000824229"/>
    </source>
</evidence>
<evidence type="ECO:0000313" key="2">
    <source>
        <dbReference type="EMBL" id="MBU3803655.1"/>
    </source>
</evidence>
<proteinExistence type="predicted"/>
<evidence type="ECO:0000259" key="1">
    <source>
        <dbReference type="Pfam" id="PF09359"/>
    </source>
</evidence>
<protein>
    <submittedName>
        <fullName evidence="2">Polyphosphate polymerase domain-containing protein</fullName>
    </submittedName>
</protein>
<dbReference type="CDD" id="cd07750">
    <property type="entry name" value="PolyPPase_VTC_like"/>
    <property type="match status" value="1"/>
</dbReference>
<reference evidence="2" key="2">
    <citation type="submission" date="2021-04" db="EMBL/GenBank/DDBJ databases">
        <authorList>
            <person name="Gilroy R."/>
        </authorList>
    </citation>
    <scope>NUCLEOTIDE SEQUENCE</scope>
    <source>
        <strain evidence="2">B5-657</strain>
    </source>
</reference>
<name>A0A9E2KB63_9FIRM</name>
<dbReference type="Proteomes" id="UP000824229">
    <property type="component" value="Unassembled WGS sequence"/>
</dbReference>
<organism evidence="2 3">
    <name type="scientific">Candidatus Cellulosilyticum pullistercoris</name>
    <dbReference type="NCBI Taxonomy" id="2838521"/>
    <lineage>
        <taxon>Bacteria</taxon>
        <taxon>Bacillati</taxon>
        <taxon>Bacillota</taxon>
        <taxon>Clostridia</taxon>
        <taxon>Lachnospirales</taxon>
        <taxon>Cellulosilyticaceae</taxon>
        <taxon>Cellulosilyticum</taxon>
    </lineage>
</organism>
<gene>
    <name evidence="2" type="ORF">H9872_02695</name>
</gene>